<keyword evidence="12" id="KW-1185">Reference proteome</keyword>
<feature type="domain" description="CBS" evidence="10">
    <location>
        <begin position="137"/>
        <end position="200"/>
    </location>
</feature>
<evidence type="ECO:0000313" key="11">
    <source>
        <dbReference type="EMBL" id="SOC43638.1"/>
    </source>
</evidence>
<dbReference type="AlphaFoldDB" id="A0A285UQH4"/>
<feature type="transmembrane region" description="Helical" evidence="9">
    <location>
        <begin position="285"/>
        <end position="303"/>
    </location>
</feature>
<dbReference type="PANTHER" id="PTHR43773">
    <property type="entry name" value="MAGNESIUM TRANSPORTER MGTE"/>
    <property type="match status" value="1"/>
</dbReference>
<dbReference type="EMBL" id="OBQF01000005">
    <property type="protein sequence ID" value="SOC43638.1"/>
    <property type="molecule type" value="Genomic_DNA"/>
</dbReference>
<proteinExistence type="inferred from homology"/>
<dbReference type="PANTHER" id="PTHR43773:SF1">
    <property type="entry name" value="MAGNESIUM TRANSPORTER MGTE"/>
    <property type="match status" value="1"/>
</dbReference>
<evidence type="ECO:0000256" key="8">
    <source>
        <dbReference type="PROSITE-ProRule" id="PRU00703"/>
    </source>
</evidence>
<dbReference type="SUPFAM" id="SSF161093">
    <property type="entry name" value="MgtE membrane domain-like"/>
    <property type="match status" value="1"/>
</dbReference>
<keyword evidence="8" id="KW-0129">CBS domain</keyword>
<dbReference type="GO" id="GO:0005886">
    <property type="term" value="C:plasma membrane"/>
    <property type="evidence" value="ECO:0007669"/>
    <property type="project" value="UniProtKB-SubCell"/>
</dbReference>
<dbReference type="SMART" id="SM00924">
    <property type="entry name" value="MgtE_N"/>
    <property type="match status" value="1"/>
</dbReference>
<keyword evidence="6 9" id="KW-1133">Transmembrane helix</keyword>
<feature type="transmembrane region" description="Helical" evidence="9">
    <location>
        <begin position="357"/>
        <end position="379"/>
    </location>
</feature>
<dbReference type="SMART" id="SM00116">
    <property type="entry name" value="CBS"/>
    <property type="match status" value="2"/>
</dbReference>
<evidence type="ECO:0000256" key="2">
    <source>
        <dbReference type="ARBA" id="ARBA00009749"/>
    </source>
</evidence>
<evidence type="ECO:0000256" key="7">
    <source>
        <dbReference type="ARBA" id="ARBA00023136"/>
    </source>
</evidence>
<evidence type="ECO:0000256" key="5">
    <source>
        <dbReference type="ARBA" id="ARBA00022842"/>
    </source>
</evidence>
<dbReference type="Gene3D" id="1.25.60.10">
    <property type="entry name" value="MgtE N-terminal domain-like"/>
    <property type="match status" value="1"/>
</dbReference>
<dbReference type="OrthoDB" id="9790355at2"/>
<dbReference type="Gene3D" id="1.10.357.20">
    <property type="entry name" value="SLC41 divalent cation transporters, integral membrane domain"/>
    <property type="match status" value="1"/>
</dbReference>
<dbReference type="RefSeq" id="WP_097041758.1">
    <property type="nucleotide sequence ID" value="NZ_OBQF01000005.1"/>
</dbReference>
<dbReference type="NCBIfam" id="TIGR00400">
    <property type="entry name" value="mgtE"/>
    <property type="match status" value="1"/>
</dbReference>
<keyword evidence="7 9" id="KW-0472">Membrane</keyword>
<evidence type="ECO:0000256" key="3">
    <source>
        <dbReference type="ARBA" id="ARBA00022448"/>
    </source>
</evidence>
<dbReference type="InterPro" id="IPR038076">
    <property type="entry name" value="MgtE_N_sf"/>
</dbReference>
<dbReference type="InterPro" id="IPR006667">
    <property type="entry name" value="SLC41_membr_dom"/>
</dbReference>
<organism evidence="11 12">
    <name type="scientific">Salinicoccus kekensis</name>
    <dbReference type="NCBI Taxonomy" id="714307"/>
    <lineage>
        <taxon>Bacteria</taxon>
        <taxon>Bacillati</taxon>
        <taxon>Bacillota</taxon>
        <taxon>Bacilli</taxon>
        <taxon>Bacillales</taxon>
        <taxon>Staphylococcaceae</taxon>
        <taxon>Salinicoccus</taxon>
    </lineage>
</organism>
<keyword evidence="9" id="KW-1003">Cell membrane</keyword>
<dbReference type="Proteomes" id="UP000219412">
    <property type="component" value="Unassembled WGS sequence"/>
</dbReference>
<sequence length="450" mass="49665">MEQIISFHHEIETALQIQDGQAFRSIFLNLHPMDQAAIYLDLDARDHRRIQEFLSPKEFSAVFQALDLEHQEVAVEDMDDEYIAHMFDAMYADNVADFLEEQTPGYRERIISLMSPSGSEEVKELLNYTEDSAGTIMTKEYVTAEEHETISAVMKHLRAEASHAETIYYVYIIDEAHHLKGVASLRDMLMAGEDDEIRSLMRTNVISVKVDDDQEDVAKVIQKYNLSALPVVTEYGLLSGIVTVDDILDVVHIEIEEDFGELGTTRGAMDHKLTILQSAKKRGPWIIVLMLLGMITANIIGAFEETLEAVVLLSAFIPLIMDSAGNTGTQALTVAVRNLALGNIGPGTILRTLWRELGTGFLIGLACSVALMILIPIFYPDGGMIFAVIVGLTLVVTLSVSAVVGAVIPLIIKKLNIDPAVASGPFITTINDIMGLLIYFTIATTMLSYI</sequence>
<evidence type="ECO:0000313" key="12">
    <source>
        <dbReference type="Proteomes" id="UP000219412"/>
    </source>
</evidence>
<comment type="function">
    <text evidence="9">Acts as a magnesium transporter.</text>
</comment>
<evidence type="ECO:0000256" key="4">
    <source>
        <dbReference type="ARBA" id="ARBA00022692"/>
    </source>
</evidence>
<reference evidence="12" key="1">
    <citation type="submission" date="2017-08" db="EMBL/GenBank/DDBJ databases">
        <authorList>
            <person name="Varghese N."/>
            <person name="Submissions S."/>
        </authorList>
    </citation>
    <scope>NUCLEOTIDE SEQUENCE [LARGE SCALE GENOMIC DNA]</scope>
    <source>
        <strain evidence="12">DSM 23173</strain>
    </source>
</reference>
<comment type="similarity">
    <text evidence="2 9">Belongs to the SLC41A transporter family.</text>
</comment>
<dbReference type="InterPro" id="IPR006668">
    <property type="entry name" value="Mg_transptr_MgtE_intracell_dom"/>
</dbReference>
<name>A0A285UQH4_9STAP</name>
<feature type="transmembrane region" description="Helical" evidence="9">
    <location>
        <begin position="385"/>
        <end position="412"/>
    </location>
</feature>
<keyword evidence="9" id="KW-0479">Metal-binding</keyword>
<comment type="subunit">
    <text evidence="9">Homodimer.</text>
</comment>
<dbReference type="Pfam" id="PF01769">
    <property type="entry name" value="MgtE"/>
    <property type="match status" value="1"/>
</dbReference>
<dbReference type="SUPFAM" id="SSF54631">
    <property type="entry name" value="CBS-domain pair"/>
    <property type="match status" value="1"/>
</dbReference>
<dbReference type="InterPro" id="IPR006669">
    <property type="entry name" value="MgtE_transporter"/>
</dbReference>
<dbReference type="InterPro" id="IPR000644">
    <property type="entry name" value="CBS_dom"/>
</dbReference>
<keyword evidence="5 9" id="KW-0460">Magnesium</keyword>
<accession>A0A285UQH4</accession>
<evidence type="ECO:0000259" key="10">
    <source>
        <dbReference type="PROSITE" id="PS51371"/>
    </source>
</evidence>
<gene>
    <name evidence="11" type="ORF">SAMN05878391_2055</name>
</gene>
<dbReference type="Pfam" id="PF03448">
    <property type="entry name" value="MgtE_N"/>
    <property type="match status" value="1"/>
</dbReference>
<dbReference type="InterPro" id="IPR036739">
    <property type="entry name" value="SLC41_membr_dom_sf"/>
</dbReference>
<dbReference type="CDD" id="cd04606">
    <property type="entry name" value="CBS_pair_Mg_transporter"/>
    <property type="match status" value="1"/>
</dbReference>
<dbReference type="PROSITE" id="PS51371">
    <property type="entry name" value="CBS"/>
    <property type="match status" value="2"/>
</dbReference>
<dbReference type="GO" id="GO:0015095">
    <property type="term" value="F:magnesium ion transmembrane transporter activity"/>
    <property type="evidence" value="ECO:0007669"/>
    <property type="project" value="UniProtKB-UniRule"/>
</dbReference>
<dbReference type="Gene3D" id="3.10.580.10">
    <property type="entry name" value="CBS-domain"/>
    <property type="match status" value="1"/>
</dbReference>
<feature type="domain" description="CBS" evidence="10">
    <location>
        <begin position="201"/>
        <end position="257"/>
    </location>
</feature>
<comment type="caution">
    <text evidence="9">Lacks conserved residue(s) required for the propagation of feature annotation.</text>
</comment>
<dbReference type="InterPro" id="IPR046342">
    <property type="entry name" value="CBS_dom_sf"/>
</dbReference>
<protein>
    <recommendedName>
        <fullName evidence="9">Magnesium transporter MgtE</fullName>
    </recommendedName>
</protein>
<dbReference type="SUPFAM" id="SSF158791">
    <property type="entry name" value="MgtE N-terminal domain-like"/>
    <property type="match status" value="1"/>
</dbReference>
<comment type="subcellular location">
    <subcellularLocation>
        <location evidence="9">Cell membrane</location>
        <topology evidence="9">Multi-pass membrane protein</topology>
    </subcellularLocation>
    <subcellularLocation>
        <location evidence="1">Membrane</location>
        <topology evidence="1">Multi-pass membrane protein</topology>
    </subcellularLocation>
</comment>
<keyword evidence="4 9" id="KW-0812">Transmembrane</keyword>
<dbReference type="GO" id="GO:0046872">
    <property type="term" value="F:metal ion binding"/>
    <property type="evidence" value="ECO:0007669"/>
    <property type="project" value="UniProtKB-KW"/>
</dbReference>
<dbReference type="Pfam" id="PF00571">
    <property type="entry name" value="CBS"/>
    <property type="match status" value="2"/>
</dbReference>
<evidence type="ECO:0000256" key="1">
    <source>
        <dbReference type="ARBA" id="ARBA00004141"/>
    </source>
</evidence>
<keyword evidence="3 9" id="KW-0813">Transport</keyword>
<evidence type="ECO:0000256" key="9">
    <source>
        <dbReference type="RuleBase" id="RU362011"/>
    </source>
</evidence>
<evidence type="ECO:0000256" key="6">
    <source>
        <dbReference type="ARBA" id="ARBA00022989"/>
    </source>
</evidence>